<reference evidence="2" key="1">
    <citation type="journal article" date="2021" name="IMA Fungus">
        <title>Genomic characterization of three marine fungi, including Emericellopsis atlantica sp. nov. with signatures of a generalist lifestyle and marine biomass degradation.</title>
        <authorList>
            <person name="Hagestad O.C."/>
            <person name="Hou L."/>
            <person name="Andersen J.H."/>
            <person name="Hansen E.H."/>
            <person name="Altermark B."/>
            <person name="Li C."/>
            <person name="Kuhnert E."/>
            <person name="Cox R.J."/>
            <person name="Crous P.W."/>
            <person name="Spatafora J.W."/>
            <person name="Lail K."/>
            <person name="Amirebrahimi M."/>
            <person name="Lipzen A."/>
            <person name="Pangilinan J."/>
            <person name="Andreopoulos W."/>
            <person name="Hayes R.D."/>
            <person name="Ng V."/>
            <person name="Grigoriev I.V."/>
            <person name="Jackson S.A."/>
            <person name="Sutton T.D.S."/>
            <person name="Dobson A.D.W."/>
            <person name="Rama T."/>
        </authorList>
    </citation>
    <scope>NUCLEOTIDE SEQUENCE</scope>
    <source>
        <strain evidence="2">TS7</strain>
    </source>
</reference>
<keyword evidence="3" id="KW-1185">Reference proteome</keyword>
<name>A0A9P7ZJ55_9HYPO</name>
<evidence type="ECO:0000313" key="2">
    <source>
        <dbReference type="EMBL" id="KAG9252575.1"/>
    </source>
</evidence>
<comment type="caution">
    <text evidence="2">The sequence shown here is derived from an EMBL/GenBank/DDBJ whole genome shotgun (WGS) entry which is preliminary data.</text>
</comment>
<evidence type="ECO:0000313" key="3">
    <source>
        <dbReference type="Proteomes" id="UP000887229"/>
    </source>
</evidence>
<dbReference type="RefSeq" id="XP_046116499.1">
    <property type="nucleotide sequence ID" value="XM_046258189.1"/>
</dbReference>
<feature type="region of interest" description="Disordered" evidence="1">
    <location>
        <begin position="18"/>
        <end position="41"/>
    </location>
</feature>
<dbReference type="Proteomes" id="UP000887229">
    <property type="component" value="Unassembled WGS sequence"/>
</dbReference>
<gene>
    <name evidence="2" type="ORF">F5Z01DRAFT_217470</name>
</gene>
<proteinExistence type="predicted"/>
<dbReference type="GeneID" id="70289092"/>
<sequence>MLEDSSLQTLMATTKYTIRSGSRRGKRPSTEDCCSSSESDREKTCSLYILAHTERLALSSHRCAQARSACGHTFMPPTRPTTTSAHVGTDCRRCDISCSNAETGRTNDNRCGQANLHALTSNGFSAARQWQSKQQK</sequence>
<protein>
    <submittedName>
        <fullName evidence="2">Uncharacterized protein</fullName>
    </submittedName>
</protein>
<dbReference type="AlphaFoldDB" id="A0A9P7ZJ55"/>
<evidence type="ECO:0000256" key="1">
    <source>
        <dbReference type="SAM" id="MobiDB-lite"/>
    </source>
</evidence>
<dbReference type="EMBL" id="MU251261">
    <property type="protein sequence ID" value="KAG9252575.1"/>
    <property type="molecule type" value="Genomic_DNA"/>
</dbReference>
<accession>A0A9P7ZJ55</accession>
<organism evidence="2 3">
    <name type="scientific">Emericellopsis atlantica</name>
    <dbReference type="NCBI Taxonomy" id="2614577"/>
    <lineage>
        <taxon>Eukaryota</taxon>
        <taxon>Fungi</taxon>
        <taxon>Dikarya</taxon>
        <taxon>Ascomycota</taxon>
        <taxon>Pezizomycotina</taxon>
        <taxon>Sordariomycetes</taxon>
        <taxon>Hypocreomycetidae</taxon>
        <taxon>Hypocreales</taxon>
        <taxon>Bionectriaceae</taxon>
        <taxon>Emericellopsis</taxon>
    </lineage>
</organism>